<name>A0ABR4BA63_9LECA</name>
<evidence type="ECO:0000313" key="3">
    <source>
        <dbReference type="Proteomes" id="UP001590951"/>
    </source>
</evidence>
<sequence>MSLYYDAVTLLVPSTDQADSLKSRVFNSKHLKSPPKQIYALVSEASKWSSVLSEVVEKSQLLQLERKKPCVV</sequence>
<organism evidence="2 3">
    <name type="scientific">Lepraria finkii</name>
    <dbReference type="NCBI Taxonomy" id="1340010"/>
    <lineage>
        <taxon>Eukaryota</taxon>
        <taxon>Fungi</taxon>
        <taxon>Dikarya</taxon>
        <taxon>Ascomycota</taxon>
        <taxon>Pezizomycotina</taxon>
        <taxon>Lecanoromycetes</taxon>
        <taxon>OSLEUM clade</taxon>
        <taxon>Lecanoromycetidae</taxon>
        <taxon>Lecanorales</taxon>
        <taxon>Lecanorineae</taxon>
        <taxon>Stereocaulaceae</taxon>
        <taxon>Lepraria</taxon>
    </lineage>
</organism>
<reference evidence="2 3" key="1">
    <citation type="submission" date="2024-09" db="EMBL/GenBank/DDBJ databases">
        <title>Rethinking Asexuality: The Enigmatic Case of Functional Sexual Genes in Lepraria (Stereocaulaceae).</title>
        <authorList>
            <person name="Doellman M."/>
            <person name="Sun Y."/>
            <person name="Barcenas-Pena A."/>
            <person name="Lumbsch H.T."/>
            <person name="Grewe F."/>
        </authorList>
    </citation>
    <scope>NUCLEOTIDE SEQUENCE [LARGE SCALE GENOMIC DNA]</scope>
    <source>
        <strain evidence="2 3">Grewe 0041</strain>
    </source>
</reference>
<dbReference type="EMBL" id="JBHFEH010000014">
    <property type="protein sequence ID" value="KAL2054732.1"/>
    <property type="molecule type" value="Genomic_DNA"/>
</dbReference>
<evidence type="ECO:0000259" key="1">
    <source>
        <dbReference type="Pfam" id="PF21153"/>
    </source>
</evidence>
<proteinExistence type="predicted"/>
<evidence type="ECO:0000313" key="2">
    <source>
        <dbReference type="EMBL" id="KAL2054732.1"/>
    </source>
</evidence>
<dbReference type="Pfam" id="PF21153">
    <property type="entry name" value="NSUN5_N"/>
    <property type="match status" value="1"/>
</dbReference>
<accession>A0ABR4BA63</accession>
<dbReference type="Proteomes" id="UP001590951">
    <property type="component" value="Unassembled WGS sequence"/>
</dbReference>
<feature type="domain" description="NSUN5/RCM1 N-terminal" evidence="1">
    <location>
        <begin position="36"/>
        <end position="68"/>
    </location>
</feature>
<protein>
    <recommendedName>
        <fullName evidence="1">NSUN5/RCM1 N-terminal domain-containing protein</fullName>
    </recommendedName>
</protein>
<dbReference type="InterPro" id="IPR048889">
    <property type="entry name" value="NSUN5_RCM1_N"/>
</dbReference>
<gene>
    <name evidence="2" type="ORF">ABVK25_005036</name>
</gene>
<keyword evidence="3" id="KW-1185">Reference proteome</keyword>
<comment type="caution">
    <text evidence="2">The sequence shown here is derived from an EMBL/GenBank/DDBJ whole genome shotgun (WGS) entry which is preliminary data.</text>
</comment>